<evidence type="ECO:0000313" key="7">
    <source>
        <dbReference type="Proteomes" id="UP000031121"/>
    </source>
</evidence>
<sequence length="196" mass="21787">MMMKKSEQTRGRLLEAALRVISRKGYSAATVDEIVKEAGVSKGVAYYHFKSKEDIGSSILAIRTEQIFEELKSCAGEKDAAGALAAMLGKFVDIAFDDRSFTRFLMNELWREGRTWSNDMRQKIEAIIELLAEQVERGKADGLFRESLDPAFVANGILGLIITDTLYATGPDGEPTVSKDQFRARISDFVSHALLK</sequence>
<feature type="DNA-binding region" description="H-T-H motif" evidence="4">
    <location>
        <begin position="30"/>
        <end position="49"/>
    </location>
</feature>
<keyword evidence="2 4" id="KW-0238">DNA-binding</keyword>
<dbReference type="KEGG" id="cbac:JI75_07890"/>
<organism evidence="6 7">
    <name type="scientific">Berryella intestinalis</name>
    <dbReference type="NCBI Taxonomy" id="1531429"/>
    <lineage>
        <taxon>Bacteria</taxon>
        <taxon>Bacillati</taxon>
        <taxon>Actinomycetota</taxon>
        <taxon>Coriobacteriia</taxon>
        <taxon>Eggerthellales</taxon>
        <taxon>Eggerthellaceae</taxon>
        <taxon>Berryella</taxon>
    </lineage>
</organism>
<dbReference type="InterPro" id="IPR050109">
    <property type="entry name" value="HTH-type_TetR-like_transc_reg"/>
</dbReference>
<dbReference type="SUPFAM" id="SSF48498">
    <property type="entry name" value="Tetracyclin repressor-like, C-terminal domain"/>
    <property type="match status" value="1"/>
</dbReference>
<dbReference type="RefSeq" id="WP_039690012.1">
    <property type="nucleotide sequence ID" value="NZ_CP009302.1"/>
</dbReference>
<dbReference type="GO" id="GO:0000976">
    <property type="term" value="F:transcription cis-regulatory region binding"/>
    <property type="evidence" value="ECO:0007669"/>
    <property type="project" value="TreeGrafter"/>
</dbReference>
<dbReference type="Pfam" id="PF17938">
    <property type="entry name" value="TetR_C_29"/>
    <property type="match status" value="1"/>
</dbReference>
<dbReference type="Gene3D" id="1.10.357.10">
    <property type="entry name" value="Tetracycline Repressor, domain 2"/>
    <property type="match status" value="1"/>
</dbReference>
<dbReference type="InterPro" id="IPR041474">
    <property type="entry name" value="NicS_C"/>
</dbReference>
<dbReference type="EMBL" id="CP009302">
    <property type="protein sequence ID" value="AJC12585.1"/>
    <property type="molecule type" value="Genomic_DNA"/>
</dbReference>
<keyword evidence="7" id="KW-1185">Reference proteome</keyword>
<dbReference type="PROSITE" id="PS01081">
    <property type="entry name" value="HTH_TETR_1"/>
    <property type="match status" value="1"/>
</dbReference>
<proteinExistence type="predicted"/>
<evidence type="ECO:0000256" key="1">
    <source>
        <dbReference type="ARBA" id="ARBA00023015"/>
    </source>
</evidence>
<feature type="domain" description="HTH tetR-type" evidence="5">
    <location>
        <begin position="7"/>
        <end position="67"/>
    </location>
</feature>
<evidence type="ECO:0000313" key="6">
    <source>
        <dbReference type="EMBL" id="AJC12585.1"/>
    </source>
</evidence>
<dbReference type="OrthoDB" id="7505659at2"/>
<name>A0A0A8B5D1_9ACTN</name>
<dbReference type="Proteomes" id="UP000031121">
    <property type="component" value="Chromosome"/>
</dbReference>
<gene>
    <name evidence="6" type="ORF">JI75_07890</name>
</gene>
<reference evidence="7" key="1">
    <citation type="submission" date="2014-08" db="EMBL/GenBank/DDBJ databases">
        <title>Coriobacteriaceae sp. complete genome.</title>
        <authorList>
            <person name="Looft T."/>
            <person name="Bayles D.O."/>
            <person name="Stanton T.B."/>
        </authorList>
    </citation>
    <scope>NUCLEOTIDE SEQUENCE [LARGE SCALE GENOMIC DNA]</scope>
    <source>
        <strain evidence="7">68-1-3</strain>
    </source>
</reference>
<dbReference type="InterPro" id="IPR023772">
    <property type="entry name" value="DNA-bd_HTH_TetR-type_CS"/>
</dbReference>
<dbReference type="InterPro" id="IPR036271">
    <property type="entry name" value="Tet_transcr_reg_TetR-rel_C_sf"/>
</dbReference>
<protein>
    <recommendedName>
        <fullName evidence="5">HTH tetR-type domain-containing protein</fullName>
    </recommendedName>
</protein>
<dbReference type="InterPro" id="IPR009057">
    <property type="entry name" value="Homeodomain-like_sf"/>
</dbReference>
<keyword evidence="1" id="KW-0805">Transcription regulation</keyword>
<evidence type="ECO:0000256" key="3">
    <source>
        <dbReference type="ARBA" id="ARBA00023163"/>
    </source>
</evidence>
<dbReference type="PROSITE" id="PS50977">
    <property type="entry name" value="HTH_TETR_2"/>
    <property type="match status" value="1"/>
</dbReference>
<evidence type="ECO:0000256" key="4">
    <source>
        <dbReference type="PROSITE-ProRule" id="PRU00335"/>
    </source>
</evidence>
<keyword evidence="3" id="KW-0804">Transcription</keyword>
<dbReference type="AlphaFoldDB" id="A0A0A8B5D1"/>
<dbReference type="Pfam" id="PF00440">
    <property type="entry name" value="TetR_N"/>
    <property type="match status" value="1"/>
</dbReference>
<dbReference type="PANTHER" id="PTHR30055:SF238">
    <property type="entry name" value="MYCOFACTOCIN BIOSYNTHESIS TRANSCRIPTIONAL REGULATOR MFTR-RELATED"/>
    <property type="match status" value="1"/>
</dbReference>
<dbReference type="PRINTS" id="PR00455">
    <property type="entry name" value="HTHTETR"/>
</dbReference>
<reference evidence="6 7" key="2">
    <citation type="journal article" date="2015" name="Genome Announc.">
        <title>Complete Genome Sequence of Coriobacteriaceae Strain 68-1-3, a Novel Mucus-Degrading Isolate from the Swine Intestinal Tract.</title>
        <authorList>
            <person name="Looft T."/>
            <person name="Bayles D.O."/>
            <person name="Alt D.P."/>
            <person name="Stanton T.B."/>
        </authorList>
    </citation>
    <scope>NUCLEOTIDE SEQUENCE [LARGE SCALE GENOMIC DNA]</scope>
    <source>
        <strain evidence="6 7">68-1-3</strain>
    </source>
</reference>
<accession>A0A0A8B5D1</accession>
<dbReference type="PANTHER" id="PTHR30055">
    <property type="entry name" value="HTH-TYPE TRANSCRIPTIONAL REGULATOR RUTR"/>
    <property type="match status" value="1"/>
</dbReference>
<evidence type="ECO:0000256" key="2">
    <source>
        <dbReference type="ARBA" id="ARBA00023125"/>
    </source>
</evidence>
<dbReference type="SUPFAM" id="SSF46689">
    <property type="entry name" value="Homeodomain-like"/>
    <property type="match status" value="1"/>
</dbReference>
<dbReference type="InterPro" id="IPR001647">
    <property type="entry name" value="HTH_TetR"/>
</dbReference>
<dbReference type="GO" id="GO:0003700">
    <property type="term" value="F:DNA-binding transcription factor activity"/>
    <property type="evidence" value="ECO:0007669"/>
    <property type="project" value="TreeGrafter"/>
</dbReference>
<dbReference type="Gene3D" id="1.10.10.60">
    <property type="entry name" value="Homeodomain-like"/>
    <property type="match status" value="1"/>
</dbReference>
<evidence type="ECO:0000259" key="5">
    <source>
        <dbReference type="PROSITE" id="PS50977"/>
    </source>
</evidence>
<dbReference type="HOGENOM" id="CLU_069356_12_2_11"/>